<protein>
    <submittedName>
        <fullName evidence="1">Pectate lyase superfamily protein</fullName>
    </submittedName>
</protein>
<gene>
    <name evidence="1" type="ORF">SAMN05421507_112114</name>
</gene>
<organism evidence="1 2">
    <name type="scientific">Lentzea jiangxiensis</name>
    <dbReference type="NCBI Taxonomy" id="641025"/>
    <lineage>
        <taxon>Bacteria</taxon>
        <taxon>Bacillati</taxon>
        <taxon>Actinomycetota</taxon>
        <taxon>Actinomycetes</taxon>
        <taxon>Pseudonocardiales</taxon>
        <taxon>Pseudonocardiaceae</taxon>
        <taxon>Lentzea</taxon>
    </lineage>
</organism>
<sequence>MALAAAPAHAAGTAHVVKVGDFGARGDGQTDDTAAVQRAVDEAYRLAAEGGGYARVEFGAQTYRLASQPVRPTPGGPAGQLVFPVRTSGPMITVELAGAGVQTGLQFVYDGEQAPAGTLLKSTVTTTWSGHAAGQPPAVIASPKGGDWGGFNRVSVAVTNLAIQVPSNPTVSGLNLFWAPQARLQSVRISTPDPLPAVVEPTHRWSTGVVLPGGGNNAVVYLRDVHVCGFHTGVLFSEHTDGSSLLVFGCKVALAPLGRVLHTSRFGLVTVECCPVLISQVDWEAGPIAATQGDRFRIDLLDVEEFNGFDARLNWTRHQVHVNDPGNTYRGWIWMARSGRDYLGIPLTLRGAQNLQIHEIQDS</sequence>
<name>A0A1H0UML7_9PSEU</name>
<keyword evidence="1" id="KW-0456">Lyase</keyword>
<dbReference type="STRING" id="641025.SAMN05421507_112114"/>
<dbReference type="InterPro" id="IPR011050">
    <property type="entry name" value="Pectin_lyase_fold/virulence"/>
</dbReference>
<dbReference type="GO" id="GO:0016829">
    <property type="term" value="F:lyase activity"/>
    <property type="evidence" value="ECO:0007669"/>
    <property type="project" value="UniProtKB-KW"/>
</dbReference>
<reference evidence="2" key="1">
    <citation type="submission" date="2016-10" db="EMBL/GenBank/DDBJ databases">
        <authorList>
            <person name="Varghese N."/>
            <person name="Submissions S."/>
        </authorList>
    </citation>
    <scope>NUCLEOTIDE SEQUENCE [LARGE SCALE GENOMIC DNA]</scope>
    <source>
        <strain evidence="2">CGMCC 4.6609</strain>
    </source>
</reference>
<dbReference type="Gene3D" id="2.160.20.10">
    <property type="entry name" value="Single-stranded right-handed beta-helix, Pectin lyase-like"/>
    <property type="match status" value="1"/>
</dbReference>
<evidence type="ECO:0000313" key="1">
    <source>
        <dbReference type="EMBL" id="SDP67315.1"/>
    </source>
</evidence>
<dbReference type="AlphaFoldDB" id="A0A1H0UML7"/>
<accession>A0A1H0UML7</accession>
<dbReference type="Proteomes" id="UP000199691">
    <property type="component" value="Unassembled WGS sequence"/>
</dbReference>
<proteinExistence type="predicted"/>
<dbReference type="SUPFAM" id="SSF51126">
    <property type="entry name" value="Pectin lyase-like"/>
    <property type="match status" value="1"/>
</dbReference>
<dbReference type="EMBL" id="FNIX01000012">
    <property type="protein sequence ID" value="SDP67315.1"/>
    <property type="molecule type" value="Genomic_DNA"/>
</dbReference>
<evidence type="ECO:0000313" key="2">
    <source>
        <dbReference type="Proteomes" id="UP000199691"/>
    </source>
</evidence>
<dbReference type="InterPro" id="IPR012334">
    <property type="entry name" value="Pectin_lyas_fold"/>
</dbReference>
<keyword evidence="2" id="KW-1185">Reference proteome</keyword>